<keyword evidence="4" id="KW-1185">Reference proteome</keyword>
<dbReference type="EMBL" id="AP012057">
    <property type="protein sequence ID" value="BAN00450.1"/>
    <property type="molecule type" value="Genomic_DNA"/>
</dbReference>
<dbReference type="InterPro" id="IPR013974">
    <property type="entry name" value="SAF"/>
</dbReference>
<accession>A0A6C7E051</accession>
<sequence length="227" mass="23328">MTEEIERRRFRPSARRRNRIAAGVALGAVAIGGNVLVYSSLDDSTAVVQAVRDIPAGTQITADMLRTVDADVDSTVEVIPGGQLDLIPGRYAKVRVVSGSLLSNLVLQSEPLVTAGRSVVAVRVPDGSLPTGLRERSRVQLVIPPPTSSAEAPRVVTGHTVGLPVASNSALSTTTLSVEVDAADAPTVAAADDVRVVLLDPTDGADPVVVPDDDAADDIAAAAGEDG</sequence>
<keyword evidence="1" id="KW-0812">Transmembrane</keyword>
<keyword evidence="1" id="KW-1133">Transmembrane helix</keyword>
<evidence type="ECO:0000313" key="4">
    <source>
        <dbReference type="Proteomes" id="UP000011863"/>
    </source>
</evidence>
<gene>
    <name evidence="3" type="ORF">YM304_01360</name>
</gene>
<dbReference type="OrthoDB" id="5185591at2"/>
<organism evidence="3 4">
    <name type="scientific">Ilumatobacter coccineus (strain NBRC 103263 / KCTC 29153 / YM16-304)</name>
    <dbReference type="NCBI Taxonomy" id="1313172"/>
    <lineage>
        <taxon>Bacteria</taxon>
        <taxon>Bacillati</taxon>
        <taxon>Actinomycetota</taxon>
        <taxon>Acidimicrobiia</taxon>
        <taxon>Acidimicrobiales</taxon>
        <taxon>Ilumatobacteraceae</taxon>
        <taxon>Ilumatobacter</taxon>
    </lineage>
</organism>
<dbReference type="Pfam" id="PF08666">
    <property type="entry name" value="SAF"/>
    <property type="match status" value="1"/>
</dbReference>
<dbReference type="KEGG" id="aym:YM304_01360"/>
<evidence type="ECO:0000259" key="2">
    <source>
        <dbReference type="SMART" id="SM00858"/>
    </source>
</evidence>
<dbReference type="AlphaFoldDB" id="A0A6C7E051"/>
<keyword evidence="1" id="KW-0472">Membrane</keyword>
<feature type="transmembrane region" description="Helical" evidence="1">
    <location>
        <begin position="20"/>
        <end position="41"/>
    </location>
</feature>
<evidence type="ECO:0000256" key="1">
    <source>
        <dbReference type="SAM" id="Phobius"/>
    </source>
</evidence>
<dbReference type="Proteomes" id="UP000011863">
    <property type="component" value="Chromosome"/>
</dbReference>
<name>A0A6C7E051_ILUCY</name>
<dbReference type="RefSeq" id="WP_015439698.1">
    <property type="nucleotide sequence ID" value="NC_020520.1"/>
</dbReference>
<protein>
    <recommendedName>
        <fullName evidence="2">SAF domain-containing protein</fullName>
    </recommendedName>
</protein>
<reference evidence="3 4" key="1">
    <citation type="journal article" date="2013" name="Int. J. Syst. Evol. Microbiol.">
        <title>Ilumatobacter nonamiense sp. nov. and Ilumatobacter coccineum sp. nov., isolated from seashore sand.</title>
        <authorList>
            <person name="Matsumoto A."/>
            <person name="Kasai H."/>
            <person name="Matsuo Y."/>
            <person name="Shizuri Y."/>
            <person name="Ichikawa N."/>
            <person name="Fujita N."/>
            <person name="Omura S."/>
            <person name="Takahashi Y."/>
        </authorList>
    </citation>
    <scope>NUCLEOTIDE SEQUENCE [LARGE SCALE GENOMIC DNA]</scope>
    <source>
        <strain evidence="4">NBRC 103263 / KCTC 29153 / YM16-304</strain>
    </source>
</reference>
<dbReference type="SMART" id="SM00858">
    <property type="entry name" value="SAF"/>
    <property type="match status" value="1"/>
</dbReference>
<dbReference type="CDD" id="cd11614">
    <property type="entry name" value="SAF_CpaB_FlgA_like"/>
    <property type="match status" value="1"/>
</dbReference>
<proteinExistence type="predicted"/>
<feature type="domain" description="SAF" evidence="2">
    <location>
        <begin position="45"/>
        <end position="108"/>
    </location>
</feature>
<evidence type="ECO:0000313" key="3">
    <source>
        <dbReference type="EMBL" id="BAN00450.1"/>
    </source>
</evidence>